<protein>
    <submittedName>
        <fullName evidence="3">KAP P-loop domain protein</fullName>
    </submittedName>
</protein>
<dbReference type="InterPro" id="IPR052754">
    <property type="entry name" value="NTPase_KAP_P-loop"/>
</dbReference>
<gene>
    <name evidence="3" type="ordered locus">Nitsa_1639</name>
</gene>
<dbReference type="PANTHER" id="PTHR22674:SF6">
    <property type="entry name" value="NTPASE KAP FAMILY P-LOOP DOMAIN-CONTAINING PROTEIN 1"/>
    <property type="match status" value="1"/>
</dbReference>
<dbReference type="HOGENOM" id="CLU_021357_0_0_7"/>
<dbReference type="Pfam" id="PF07693">
    <property type="entry name" value="KAP_NTPase"/>
    <property type="match status" value="1"/>
</dbReference>
<feature type="domain" description="KAP NTPase" evidence="2">
    <location>
        <begin position="55"/>
        <end position="332"/>
    </location>
</feature>
<dbReference type="KEGG" id="nsa:Nitsa_1639"/>
<dbReference type="InterPro" id="IPR011646">
    <property type="entry name" value="KAP_P-loop"/>
</dbReference>
<accession>E6X0V5</accession>
<dbReference type="AlphaFoldDB" id="E6X0V5"/>
<dbReference type="InterPro" id="IPR027417">
    <property type="entry name" value="P-loop_NTPase"/>
</dbReference>
<dbReference type="STRING" id="749222.Nitsa_1639"/>
<keyword evidence="4" id="KW-1185">Reference proteome</keyword>
<dbReference type="eggNOG" id="COG4928">
    <property type="taxonomic scope" value="Bacteria"/>
</dbReference>
<dbReference type="Proteomes" id="UP000008633">
    <property type="component" value="Chromosome"/>
</dbReference>
<dbReference type="OrthoDB" id="9806479at2"/>
<dbReference type="EMBL" id="CP002452">
    <property type="protein sequence ID" value="ADV46887.1"/>
    <property type="molecule type" value="Genomic_DNA"/>
</dbReference>
<reference evidence="3 4" key="1">
    <citation type="journal article" date="2011" name="Stand. Genomic Sci.">
        <title>Complete genome sequence of Nitratifractor salsuginis type strain (E9I37-1).</title>
        <authorList>
            <person name="Anderson I."/>
            <person name="Sikorski J."/>
            <person name="Zeytun A."/>
            <person name="Nolan M."/>
            <person name="Lapidus A."/>
            <person name="Lucas S."/>
            <person name="Hammon N."/>
            <person name="Deshpande S."/>
            <person name="Cheng J.F."/>
            <person name="Tapia R."/>
            <person name="Han C."/>
            <person name="Goodwin L."/>
            <person name="Pitluck S."/>
            <person name="Liolios K."/>
            <person name="Pagani I."/>
            <person name="Ivanova N."/>
            <person name="Huntemann M."/>
            <person name="Mavromatis K."/>
            <person name="Ovchinikova G."/>
            <person name="Pati A."/>
            <person name="Chen A."/>
            <person name="Palaniappan K."/>
            <person name="Land M."/>
            <person name="Hauser L."/>
            <person name="Brambilla E.M."/>
            <person name="Ngatchou-Djao O.D."/>
            <person name="Rohde M."/>
            <person name="Tindall B.J."/>
            <person name="Goker M."/>
            <person name="Detter J.C."/>
            <person name="Woyke T."/>
            <person name="Bristow J."/>
            <person name="Eisen J.A."/>
            <person name="Markowitz V."/>
            <person name="Hugenholtz P."/>
            <person name="Klenk H.P."/>
            <person name="Kyrpides N.C."/>
        </authorList>
    </citation>
    <scope>NUCLEOTIDE SEQUENCE [LARGE SCALE GENOMIC DNA]</scope>
    <source>
        <strain evidence="4">DSM 16511 / JCM 12458 / E9I37-1</strain>
    </source>
</reference>
<name>E6X0V5_NITSE</name>
<sequence length="724" mass="81306">MLKWIRKLQHRPKGGSQTKSKWKQGDAVDGTERDVQCVTGDNPIHRRKDDVLGRADMAHSFAEHVLSLDVTEGAVVGVLGPWGSGKTSFVNLARECLECNSVAVLDFNPWMYSGADQLVESFFVELSAQLRLRPELFEVGKELEDYGEIFSGMSWLPLVGPWIERGRAATKIFAKILQRRKKEGIYGRRAKVVKALGALDKPLTVVLDDIDRLTTPEIRDIFKLVRLTANFPNVIYILVFDRIRVEEALAEHRIPGRDYLEKILQVGFDLPAVPAHVLNKQILTAIDNALSTVVNTGPFDQNAWADIFMEIIRPLLQNMRDVRRYAAAIRGTVQELGGSVALADVLALEAIRVFLPDVFRELHGAVEGLTTPSGLYYRGDEDAPHLKEQVKRLMQAAESRADVVQALIQRLFPAGERHIGGSNYGEDWKNGWLRERRVAHEEVLRVYLERVIGEGLQALTDAEQAFPRMANREAFDSYLRSLDAERLQDVISSLEVYEEQFAPEHVVPGSVVLLNLLPELPERDQGMFNLDSRMVVGRVVYRLVRTLKEDNAIEEAIRQILPKLTTLSAKEQLITMVGYRDGAGHKLVSEVVVRELEDSWRAEVRATTADRLAKEKELLRILLLTKREAGPAEPALDIPDSPSVTLALLRSARSDVRSLALGSRAVRQSPRLAWDALIELYGSEDILRERINKLKATQSEDVNGVLELADKYLGGWRSSEFGDA</sequence>
<feature type="region of interest" description="Disordered" evidence="1">
    <location>
        <begin position="10"/>
        <end position="29"/>
    </location>
</feature>
<organism evidence="3 4">
    <name type="scientific">Nitratifractor salsuginis (strain DSM 16511 / JCM 12458 / E9I37-1)</name>
    <dbReference type="NCBI Taxonomy" id="749222"/>
    <lineage>
        <taxon>Bacteria</taxon>
        <taxon>Pseudomonadati</taxon>
        <taxon>Campylobacterota</taxon>
        <taxon>Epsilonproteobacteria</taxon>
        <taxon>Campylobacterales</taxon>
        <taxon>Sulfurovaceae</taxon>
        <taxon>Nitratifractor</taxon>
    </lineage>
</organism>
<reference evidence="4" key="2">
    <citation type="submission" date="2011-01" db="EMBL/GenBank/DDBJ databases">
        <title>The complete genome of Nitratifractor salsuginis DSM 16511.</title>
        <authorList>
            <consortium name="US DOE Joint Genome Institute (JGI-PGF)"/>
            <person name="Lucas S."/>
            <person name="Copeland A."/>
            <person name="Lapidus A."/>
            <person name="Bruce D."/>
            <person name="Goodwin L."/>
            <person name="Pitluck S."/>
            <person name="Kyrpides N."/>
            <person name="Mavromatis K."/>
            <person name="Ivanova N."/>
            <person name="Mikhailova N."/>
            <person name="Zeytun A."/>
            <person name="Detter J.C."/>
            <person name="Tapia R."/>
            <person name="Han C."/>
            <person name="Land M."/>
            <person name="Hauser L."/>
            <person name="Markowitz V."/>
            <person name="Cheng J.-F."/>
            <person name="Hugenholtz P."/>
            <person name="Woyke T."/>
            <person name="Wu D."/>
            <person name="Tindall B."/>
            <person name="Schuetze A."/>
            <person name="Brambilla E."/>
            <person name="Klenk H.-P."/>
            <person name="Eisen J.A."/>
        </authorList>
    </citation>
    <scope>NUCLEOTIDE SEQUENCE [LARGE SCALE GENOMIC DNA]</scope>
    <source>
        <strain evidence="4">DSM 16511 / JCM 12458 / E9I37-1</strain>
    </source>
</reference>
<proteinExistence type="predicted"/>
<evidence type="ECO:0000256" key="1">
    <source>
        <dbReference type="SAM" id="MobiDB-lite"/>
    </source>
</evidence>
<evidence type="ECO:0000313" key="4">
    <source>
        <dbReference type="Proteomes" id="UP000008633"/>
    </source>
</evidence>
<dbReference type="SUPFAM" id="SSF52540">
    <property type="entry name" value="P-loop containing nucleoside triphosphate hydrolases"/>
    <property type="match status" value="1"/>
</dbReference>
<dbReference type="Gene3D" id="3.40.50.300">
    <property type="entry name" value="P-loop containing nucleotide triphosphate hydrolases"/>
    <property type="match status" value="1"/>
</dbReference>
<dbReference type="PANTHER" id="PTHR22674">
    <property type="entry name" value="NTPASE, KAP FAMILY P-LOOP DOMAIN-CONTAINING 1"/>
    <property type="match status" value="1"/>
</dbReference>
<evidence type="ECO:0000259" key="2">
    <source>
        <dbReference type="Pfam" id="PF07693"/>
    </source>
</evidence>
<evidence type="ECO:0000313" key="3">
    <source>
        <dbReference type="EMBL" id="ADV46887.1"/>
    </source>
</evidence>